<gene>
    <name evidence="2" type="ORF">STVIR_2932</name>
</gene>
<feature type="signal peptide" evidence="1">
    <location>
        <begin position="1"/>
        <end position="18"/>
    </location>
</feature>
<evidence type="ECO:0008006" key="4">
    <source>
        <dbReference type="Google" id="ProtNLM"/>
    </source>
</evidence>
<proteinExistence type="predicted"/>
<organism evidence="2 3">
    <name type="scientific">Streptomyces viridochromogenes Tue57</name>
    <dbReference type="NCBI Taxonomy" id="1160705"/>
    <lineage>
        <taxon>Bacteria</taxon>
        <taxon>Bacillati</taxon>
        <taxon>Actinomycetota</taxon>
        <taxon>Actinomycetes</taxon>
        <taxon>Kitasatosporales</taxon>
        <taxon>Streptomycetaceae</taxon>
        <taxon>Streptomyces</taxon>
    </lineage>
</organism>
<dbReference type="Proteomes" id="UP000011205">
    <property type="component" value="Unassembled WGS sequence"/>
</dbReference>
<protein>
    <recommendedName>
        <fullName evidence="4">Lipoprotein</fullName>
    </recommendedName>
</protein>
<accession>L8PIY6</accession>
<evidence type="ECO:0000313" key="3">
    <source>
        <dbReference type="Proteomes" id="UP000011205"/>
    </source>
</evidence>
<dbReference type="PATRIC" id="fig|1160705.3.peg.2906"/>
<evidence type="ECO:0000256" key="1">
    <source>
        <dbReference type="SAM" id="SignalP"/>
    </source>
</evidence>
<dbReference type="EMBL" id="AMLP01000092">
    <property type="protein sequence ID" value="ELS56174.1"/>
    <property type="molecule type" value="Genomic_DNA"/>
</dbReference>
<comment type="caution">
    <text evidence="2">The sequence shown here is derived from an EMBL/GenBank/DDBJ whole genome shotgun (WGS) entry which is preliminary data.</text>
</comment>
<reference evidence="2 3" key="1">
    <citation type="journal article" date="2013" name="Genome Announc.">
        <title>Draft Genome Sequence of Streptomyces viridochromogenes Strain Tu57, Producer of Avilamycin.</title>
        <authorList>
            <person name="Gruning B.A."/>
            <person name="Erxleben A."/>
            <person name="Hahnlein A."/>
            <person name="Gunther S."/>
        </authorList>
    </citation>
    <scope>NUCLEOTIDE SEQUENCE [LARGE SCALE GENOMIC DNA]</scope>
    <source>
        <strain evidence="2 3">Tue57</strain>
    </source>
</reference>
<keyword evidence="1" id="KW-0732">Signal</keyword>
<evidence type="ECO:0000313" key="2">
    <source>
        <dbReference type="EMBL" id="ELS56174.1"/>
    </source>
</evidence>
<feature type="chain" id="PRO_5038419069" description="Lipoprotein" evidence="1">
    <location>
        <begin position="19"/>
        <end position="140"/>
    </location>
</feature>
<sequence>MLRAAALVLGAVMLAATAACTTEDSAKPDRNAVLETLPADPDEARSKKTAQEFRDWVAEHGDAQEKSAVRRVVRVLGEGDEPTGDAYVSTDINGGKTQVKDPLAAAQAVARAFADWKAAQQGRVSVYDVFGNAVVTGHEF</sequence>
<dbReference type="AlphaFoldDB" id="L8PIY6"/>
<name>L8PIY6_STRVR</name>
<dbReference type="PROSITE" id="PS51257">
    <property type="entry name" value="PROKAR_LIPOPROTEIN"/>
    <property type="match status" value="1"/>
</dbReference>